<dbReference type="HAMAP" id="MF_00313">
    <property type="entry name" value="Glutaminase"/>
    <property type="match status" value="1"/>
</dbReference>
<gene>
    <name evidence="6" type="primary">glsA</name>
    <name evidence="7" type="ORF">JCM9152_4197</name>
</gene>
<evidence type="ECO:0000313" key="8">
    <source>
        <dbReference type="Proteomes" id="UP000018895"/>
    </source>
</evidence>
<feature type="binding site" evidence="6">
    <location>
        <position position="169"/>
    </location>
    <ligand>
        <name>substrate</name>
    </ligand>
</feature>
<name>W4QLY2_9BACI</name>
<dbReference type="NCBIfam" id="TIGR03814">
    <property type="entry name" value="Gln_ase"/>
    <property type="match status" value="1"/>
</dbReference>
<comment type="subunit">
    <text evidence="2 6">Homotetramer.</text>
</comment>
<feature type="binding site" evidence="6">
    <location>
        <position position="65"/>
    </location>
    <ligand>
        <name>substrate</name>
    </ligand>
</feature>
<dbReference type="GO" id="GO:0004359">
    <property type="term" value="F:glutaminase activity"/>
    <property type="evidence" value="ECO:0007669"/>
    <property type="project" value="UniProtKB-UniRule"/>
</dbReference>
<evidence type="ECO:0000256" key="1">
    <source>
        <dbReference type="ARBA" id="ARBA00011076"/>
    </source>
</evidence>
<evidence type="ECO:0000256" key="3">
    <source>
        <dbReference type="ARBA" id="ARBA00012918"/>
    </source>
</evidence>
<reference evidence="7" key="1">
    <citation type="journal article" date="2014" name="Genome Announc.">
        <title>Draft Genome Sequences of Three Alkaliphilic Bacillus Strains, Bacillus wakoensis JCM 9140T, Bacillus akibai JCM 9157T, and Bacillus hemicellulosilyticus JCM 9152T.</title>
        <authorList>
            <person name="Yuki M."/>
            <person name="Oshima K."/>
            <person name="Suda W."/>
            <person name="Oshida Y."/>
            <person name="Kitamura K."/>
            <person name="Iida T."/>
            <person name="Hattori M."/>
            <person name="Ohkuma M."/>
        </authorList>
    </citation>
    <scope>NUCLEOTIDE SEQUENCE [LARGE SCALE GENOMIC DNA]</scope>
    <source>
        <strain evidence="7">JCM 9152</strain>
    </source>
</reference>
<dbReference type="PANTHER" id="PTHR12544:SF29">
    <property type="entry name" value="GLUTAMINASE"/>
    <property type="match status" value="1"/>
</dbReference>
<dbReference type="Proteomes" id="UP000018895">
    <property type="component" value="Unassembled WGS sequence"/>
</dbReference>
<accession>W4QLY2</accession>
<comment type="catalytic activity">
    <reaction evidence="5 6">
        <text>L-glutamine + H2O = L-glutamate + NH4(+)</text>
        <dbReference type="Rhea" id="RHEA:15889"/>
        <dbReference type="ChEBI" id="CHEBI:15377"/>
        <dbReference type="ChEBI" id="CHEBI:28938"/>
        <dbReference type="ChEBI" id="CHEBI:29985"/>
        <dbReference type="ChEBI" id="CHEBI:58359"/>
        <dbReference type="EC" id="3.5.1.2"/>
    </reaction>
</comment>
<feature type="binding site" evidence="6">
    <location>
        <position position="162"/>
    </location>
    <ligand>
        <name>substrate</name>
    </ligand>
</feature>
<evidence type="ECO:0000256" key="4">
    <source>
        <dbReference type="ARBA" id="ARBA00022801"/>
    </source>
</evidence>
<dbReference type="AlphaFoldDB" id="W4QLY2"/>
<dbReference type="GO" id="GO:0006537">
    <property type="term" value="P:glutamate biosynthetic process"/>
    <property type="evidence" value="ECO:0007669"/>
    <property type="project" value="TreeGrafter"/>
</dbReference>
<feature type="binding site" evidence="6">
    <location>
        <position position="244"/>
    </location>
    <ligand>
        <name>substrate</name>
    </ligand>
</feature>
<comment type="similarity">
    <text evidence="1 6">Belongs to the glutaminase family.</text>
</comment>
<evidence type="ECO:0000256" key="6">
    <source>
        <dbReference type="HAMAP-Rule" id="MF_00313"/>
    </source>
</evidence>
<proteinExistence type="inferred from homology"/>
<feature type="binding site" evidence="6">
    <location>
        <position position="193"/>
    </location>
    <ligand>
        <name>substrate</name>
    </ligand>
</feature>
<evidence type="ECO:0000256" key="5">
    <source>
        <dbReference type="ARBA" id="ARBA00049534"/>
    </source>
</evidence>
<dbReference type="Pfam" id="PF04960">
    <property type="entry name" value="Glutaminase"/>
    <property type="match status" value="1"/>
</dbReference>
<protein>
    <recommendedName>
        <fullName evidence="3 6">Glutaminase</fullName>
        <ecNumber evidence="3 6">3.5.1.2</ecNumber>
    </recommendedName>
</protein>
<keyword evidence="6" id="KW-0007">Acetylation</keyword>
<dbReference type="PANTHER" id="PTHR12544">
    <property type="entry name" value="GLUTAMINASE"/>
    <property type="match status" value="1"/>
</dbReference>
<dbReference type="InterPro" id="IPR015868">
    <property type="entry name" value="Glutaminase"/>
</dbReference>
<evidence type="ECO:0000256" key="2">
    <source>
        <dbReference type="ARBA" id="ARBA00011881"/>
    </source>
</evidence>
<dbReference type="EC" id="3.5.1.2" evidence="3 6"/>
<dbReference type="Gene3D" id="3.40.710.10">
    <property type="entry name" value="DD-peptidase/beta-lactamase superfamily"/>
    <property type="match status" value="1"/>
</dbReference>
<comment type="caution">
    <text evidence="7">The sequence shown here is derived from an EMBL/GenBank/DDBJ whole genome shotgun (WGS) entry which is preliminary data.</text>
</comment>
<sequence length="308" mass="33365">MVCEYGSELKRMVEVARVHTENGKLADYIPALTKANPNDIAVSIFDGQSTCFSEGNYNQRFTLQSISKILTLALALIDHGEEVVFDKVGMEPTGDPFNSIVKLEAHKPSKPLNPMINAGALAVSSLILGESANEKVDRLIAFVCQLSGNDFLTYNAEVAQSEFETADLNRSLAYFMKQHGVITEDVEELLSFYTKQCAIEVSCEDLARIGYVLANKGKNEDGIEVIPADVARIVKTFMVTCGMYNASGEFAIKVGIPAKSGVAGGILCAVPNKMGIGIYGPALDEKGNSIAGMKLLELISERYELSIF</sequence>
<dbReference type="STRING" id="1236971.JCM9152_4197"/>
<evidence type="ECO:0000313" key="7">
    <source>
        <dbReference type="EMBL" id="GAE32653.1"/>
    </source>
</evidence>
<feature type="binding site" evidence="6">
    <location>
        <position position="262"/>
    </location>
    <ligand>
        <name>substrate</name>
    </ligand>
</feature>
<feature type="binding site" evidence="6">
    <location>
        <position position="117"/>
    </location>
    <ligand>
        <name>substrate</name>
    </ligand>
</feature>
<keyword evidence="8" id="KW-1185">Reference proteome</keyword>
<organism evidence="7 8">
    <name type="scientific">Halalkalibacter hemicellulosilyticusJCM 9152</name>
    <dbReference type="NCBI Taxonomy" id="1236971"/>
    <lineage>
        <taxon>Bacteria</taxon>
        <taxon>Bacillati</taxon>
        <taxon>Bacillota</taxon>
        <taxon>Bacilli</taxon>
        <taxon>Bacillales</taxon>
        <taxon>Bacillaceae</taxon>
        <taxon>Halalkalibacter</taxon>
    </lineage>
</organism>
<keyword evidence="4 6" id="KW-0378">Hydrolase</keyword>
<dbReference type="InterPro" id="IPR012338">
    <property type="entry name" value="Beta-lactam/transpept-like"/>
</dbReference>
<dbReference type="FunFam" id="3.40.710.10:FF:000005">
    <property type="entry name" value="Glutaminase"/>
    <property type="match status" value="1"/>
</dbReference>
<dbReference type="SUPFAM" id="SSF56601">
    <property type="entry name" value="beta-lactamase/transpeptidase-like"/>
    <property type="match status" value="1"/>
</dbReference>
<dbReference type="GO" id="GO:0006543">
    <property type="term" value="P:L-glutamine catabolic process"/>
    <property type="evidence" value="ECO:0007669"/>
    <property type="project" value="TreeGrafter"/>
</dbReference>
<dbReference type="EMBL" id="BAUU01000044">
    <property type="protein sequence ID" value="GAE32653.1"/>
    <property type="molecule type" value="Genomic_DNA"/>
</dbReference>